<dbReference type="SUPFAM" id="SSF53098">
    <property type="entry name" value="Ribonuclease H-like"/>
    <property type="match status" value="1"/>
</dbReference>
<dbReference type="InterPro" id="IPR052717">
    <property type="entry name" value="Vacuolar_transposase_reg"/>
</dbReference>
<proteinExistence type="predicted"/>
<evidence type="ECO:0000259" key="2">
    <source>
        <dbReference type="Pfam" id="PF05699"/>
    </source>
</evidence>
<feature type="domain" description="HAT C-terminal dimerisation" evidence="2">
    <location>
        <begin position="559"/>
        <end position="626"/>
    </location>
</feature>
<dbReference type="GO" id="GO:0006357">
    <property type="term" value="P:regulation of transcription by RNA polymerase II"/>
    <property type="evidence" value="ECO:0007669"/>
    <property type="project" value="TreeGrafter"/>
</dbReference>
<dbReference type="EMBL" id="VJMJ01000217">
    <property type="protein sequence ID" value="KAF0726381.1"/>
    <property type="molecule type" value="Genomic_DNA"/>
</dbReference>
<reference evidence="3 4" key="1">
    <citation type="submission" date="2019-07" db="EMBL/GenBank/DDBJ databases">
        <title>Genomics analysis of Aphanomyces spp. identifies a new class of oomycete effector associated with host adaptation.</title>
        <authorList>
            <person name="Gaulin E."/>
        </authorList>
    </citation>
    <scope>NUCLEOTIDE SEQUENCE [LARGE SCALE GENOMIC DNA]</scope>
    <source>
        <strain evidence="3 4">ATCC 201684</strain>
    </source>
</reference>
<dbReference type="GO" id="GO:0005634">
    <property type="term" value="C:nucleus"/>
    <property type="evidence" value="ECO:0007669"/>
    <property type="project" value="TreeGrafter"/>
</dbReference>
<sequence>MEDVKKSLVQSLTSKTPAHVLVKPSRQSIPRVPSNSSCWSKFSWVYNKESNKAETFVDDKNVKKTYVACNSCKEVYLYSGINGTSSLNAHKCYTMANDPSIGGVAAYFTKPGDLRPFHIVAGNGFRGVIQTALDLGFQSKQPLLARDVLPDRTTVKRNCTSRKEASYTLLIKNVHRHITDGLWLGATTDLWTDDDRRSRTFRLHCTESTSISALMIYLGQLQCYFGSVYHTDNASNNSASDGLPSEYTRIVCADHKIDTCVSYVLKRRTRQINGVRSQPFYEYYDEAPLLFDHITNCKKAVTAAKQCGFHKSITPKLQQEITTRWYGLYSMLNSFEGTQRMAELMETFSKNKRQTLILSLEKELNTEMVRFFLLFKQATLALECFKKPMFHLVAFWRQKLLSHCIRITEPRNINDDNAVDTELMPDSDDMAAIKLRIHEQISAKFTIEPLHVVAAMLDPRQKHRLQKMGITDDQARRGKLDLKALMLQFSTHTSVASYSKSSDSTNSSDDNGCEGSDDDNNAQANANSLLAIDKELLDYMPLKLTQDEKALLDRHDLPQGGLLSWWRGRAATFPHLARVVRSVLKIPASTAKSECNFSDAANTLTPKRNQLSPNTVDTLLFMRSNIRL</sequence>
<protein>
    <recommendedName>
        <fullName evidence="2">HAT C-terminal dimerisation domain-containing protein</fullName>
    </recommendedName>
</protein>
<dbReference type="PANTHER" id="PTHR46169">
    <property type="entry name" value="DNA REPLICATION-RELATED ELEMENT FACTOR, ISOFORM A"/>
    <property type="match status" value="1"/>
</dbReference>
<dbReference type="InterPro" id="IPR012337">
    <property type="entry name" value="RNaseH-like_sf"/>
</dbReference>
<evidence type="ECO:0000313" key="3">
    <source>
        <dbReference type="EMBL" id="KAF0726381.1"/>
    </source>
</evidence>
<dbReference type="GO" id="GO:0046983">
    <property type="term" value="F:protein dimerization activity"/>
    <property type="evidence" value="ECO:0007669"/>
    <property type="project" value="InterPro"/>
</dbReference>
<accession>A0A6G0WGU9</accession>
<dbReference type="Pfam" id="PF05699">
    <property type="entry name" value="Dimer_Tnp_hAT"/>
    <property type="match status" value="1"/>
</dbReference>
<dbReference type="InterPro" id="IPR008906">
    <property type="entry name" value="HATC_C_dom"/>
</dbReference>
<organism evidence="3 4">
    <name type="scientific">Aphanomyces euteiches</name>
    <dbReference type="NCBI Taxonomy" id="100861"/>
    <lineage>
        <taxon>Eukaryota</taxon>
        <taxon>Sar</taxon>
        <taxon>Stramenopiles</taxon>
        <taxon>Oomycota</taxon>
        <taxon>Saprolegniomycetes</taxon>
        <taxon>Saprolegniales</taxon>
        <taxon>Verrucalvaceae</taxon>
        <taxon>Aphanomyces</taxon>
    </lineage>
</organism>
<dbReference type="Proteomes" id="UP000481153">
    <property type="component" value="Unassembled WGS sequence"/>
</dbReference>
<feature type="compositionally biased region" description="Low complexity" evidence="1">
    <location>
        <begin position="497"/>
        <end position="510"/>
    </location>
</feature>
<evidence type="ECO:0000256" key="1">
    <source>
        <dbReference type="SAM" id="MobiDB-lite"/>
    </source>
</evidence>
<evidence type="ECO:0000313" key="4">
    <source>
        <dbReference type="Proteomes" id="UP000481153"/>
    </source>
</evidence>
<comment type="caution">
    <text evidence="3">The sequence shown here is derived from an EMBL/GenBank/DDBJ whole genome shotgun (WGS) entry which is preliminary data.</text>
</comment>
<keyword evidence="4" id="KW-1185">Reference proteome</keyword>
<dbReference type="AlphaFoldDB" id="A0A6G0WGU9"/>
<feature type="region of interest" description="Disordered" evidence="1">
    <location>
        <begin position="497"/>
        <end position="522"/>
    </location>
</feature>
<name>A0A6G0WGU9_9STRA</name>
<dbReference type="Gene3D" id="1.10.10.1070">
    <property type="entry name" value="Zinc finger, BED domain-containing"/>
    <property type="match status" value="1"/>
</dbReference>
<dbReference type="PANTHER" id="PTHR46169:SF15">
    <property type="entry name" value="INNER CENTROMERE PROTEIN A-LIKE ISOFORM X1-RELATED"/>
    <property type="match status" value="1"/>
</dbReference>
<feature type="compositionally biased region" description="Acidic residues" evidence="1">
    <location>
        <begin position="511"/>
        <end position="520"/>
    </location>
</feature>
<dbReference type="VEuPathDB" id="FungiDB:AeMF1_020564"/>
<dbReference type="SUPFAM" id="SSF140996">
    <property type="entry name" value="Hermes dimerisation domain"/>
    <property type="match status" value="1"/>
</dbReference>
<dbReference type="VEuPathDB" id="FungiDB:AeMF1_005432"/>
<gene>
    <name evidence="3" type="ORF">Ae201684_015349</name>
</gene>